<evidence type="ECO:0000256" key="2">
    <source>
        <dbReference type="ARBA" id="ARBA00022801"/>
    </source>
</evidence>
<dbReference type="PANTHER" id="PTHR30480">
    <property type="entry name" value="BETA-HEXOSAMINIDASE-RELATED"/>
    <property type="match status" value="1"/>
</dbReference>
<evidence type="ECO:0000313" key="7">
    <source>
        <dbReference type="Proteomes" id="UP000233425"/>
    </source>
</evidence>
<evidence type="ECO:0000256" key="1">
    <source>
        <dbReference type="ARBA" id="ARBA00005336"/>
    </source>
</evidence>
<evidence type="ECO:0000256" key="4">
    <source>
        <dbReference type="SAM" id="SignalP"/>
    </source>
</evidence>
<dbReference type="GO" id="GO:0005975">
    <property type="term" value="P:carbohydrate metabolic process"/>
    <property type="evidence" value="ECO:0007669"/>
    <property type="project" value="InterPro"/>
</dbReference>
<comment type="similarity">
    <text evidence="1">Belongs to the glycosyl hydrolase 3 family.</text>
</comment>
<proteinExistence type="inferred from homology"/>
<accession>A0A2N0UZH8</accession>
<organism evidence="6 7">
    <name type="scientific">Ruminococcus bromii</name>
    <dbReference type="NCBI Taxonomy" id="40518"/>
    <lineage>
        <taxon>Bacteria</taxon>
        <taxon>Bacillati</taxon>
        <taxon>Bacillota</taxon>
        <taxon>Clostridia</taxon>
        <taxon>Eubacteriales</taxon>
        <taxon>Oscillospiraceae</taxon>
        <taxon>Ruminococcus</taxon>
    </lineage>
</organism>
<dbReference type="InterPro" id="IPR017853">
    <property type="entry name" value="GH"/>
</dbReference>
<dbReference type="PANTHER" id="PTHR30480:SF16">
    <property type="entry name" value="GLYCOSIDE HYDROLASE FAMILY 3 DOMAIN PROTEIN"/>
    <property type="match status" value="1"/>
</dbReference>
<dbReference type="AlphaFoldDB" id="A0A2N0UZH8"/>
<protein>
    <submittedName>
        <fullName evidence="6">Beta-hexosaminidase A</fullName>
        <ecNumber evidence="6">3.2.1.52</ecNumber>
    </submittedName>
</protein>
<dbReference type="EMBL" id="NNSR01000026">
    <property type="protein sequence ID" value="PKD32358.1"/>
    <property type="molecule type" value="Genomic_DNA"/>
</dbReference>
<dbReference type="SUPFAM" id="SSF51445">
    <property type="entry name" value="(Trans)glycosidases"/>
    <property type="match status" value="1"/>
</dbReference>
<feature type="domain" description="Glycoside hydrolase family 3 N-terminal" evidence="5">
    <location>
        <begin position="69"/>
        <end position="381"/>
    </location>
</feature>
<sequence>MKKFKKTIKLTLSALLALCILFLMSACANGDSEPEQFQATEQTTVQPTTMSEEEINDQKLDRFISNMKLEEKVGQMFFVRCPDEDAVQQVSEYNIGGYILFGRDFDGKTKDEVINCIQSYQDEADIPLLIGVDEEGGTVVRVSSNPNLREAPFLSPRDTYSSGGWDAIKQDAEEKADLLLSLGINVNLAPVCDMTSDEYGFMYDRSFSSDVDMENRFVRTVVETSKSKKLGTVLKHFPGYGNNSDTHTGIAYDDRDYSEFENTDFKPFYQGIESGADCILVSHNIVNCMDSEYPASLSQKVHDILRNDFRFDGVIMTDDLIMDAITDFTGDEAAAVTAAKCGNDLLCCSSVDTQYPAVLEAVQSGKIPEAQVDASVKRILKWKQNLGIFNIDTYQKKVKSTETTDTVGSEE</sequence>
<dbReference type="GO" id="GO:0004563">
    <property type="term" value="F:beta-N-acetylhexosaminidase activity"/>
    <property type="evidence" value="ECO:0007669"/>
    <property type="project" value="UniProtKB-EC"/>
</dbReference>
<reference evidence="6" key="1">
    <citation type="journal article" date="2018" name="Environ. Microbiol.">
        <title>Sporulation capability and amylosome conservation among diverse human colonic and rumen isolates of the keystone starch-degrader Ruminococcus bromii.</title>
        <authorList>
            <person name="Mukhopadhya I."/>
            <person name="Morais S."/>
            <person name="Laverde-Gomez J."/>
            <person name="Sheridan P.O."/>
            <person name="Walker A.W."/>
            <person name="Kelly W."/>
            <person name="Klieve A.V."/>
            <person name="Ouwerkerk D."/>
            <person name="Duncan S.H."/>
            <person name="Louis P."/>
            <person name="Koropatkin N."/>
            <person name="Cockburn D."/>
            <person name="Kibler R."/>
            <person name="Cooper P.J."/>
            <person name="Sandoval C."/>
            <person name="Crost E."/>
            <person name="Juge N."/>
            <person name="Bayer E.A."/>
            <person name="Flint H.J."/>
        </authorList>
    </citation>
    <scope>NUCLEOTIDE SEQUENCE [LARGE SCALE GENOMIC DNA]</scope>
    <source>
        <strain evidence="6">ATCC 27255</strain>
    </source>
</reference>
<dbReference type="InterPro" id="IPR050226">
    <property type="entry name" value="NagZ_Beta-hexosaminidase"/>
</dbReference>
<keyword evidence="2 6" id="KW-0378">Hydrolase</keyword>
<dbReference type="InterPro" id="IPR036962">
    <property type="entry name" value="Glyco_hydro_3_N_sf"/>
</dbReference>
<dbReference type="InterPro" id="IPR019800">
    <property type="entry name" value="Glyco_hydro_3_AS"/>
</dbReference>
<dbReference type="Proteomes" id="UP000233425">
    <property type="component" value="Unassembled WGS sequence"/>
</dbReference>
<dbReference type="PROSITE" id="PS51257">
    <property type="entry name" value="PROKAR_LIPOPROTEIN"/>
    <property type="match status" value="1"/>
</dbReference>
<feature type="signal peptide" evidence="4">
    <location>
        <begin position="1"/>
        <end position="28"/>
    </location>
</feature>
<gene>
    <name evidence="6" type="ORF">RBATCC27255_00306</name>
</gene>
<evidence type="ECO:0000259" key="5">
    <source>
        <dbReference type="Pfam" id="PF00933"/>
    </source>
</evidence>
<keyword evidence="7" id="KW-1185">Reference proteome</keyword>
<dbReference type="InterPro" id="IPR001764">
    <property type="entry name" value="Glyco_hydro_3_N"/>
</dbReference>
<name>A0A2N0UZH8_9FIRM</name>
<dbReference type="Gene3D" id="3.20.20.300">
    <property type="entry name" value="Glycoside hydrolase, family 3, N-terminal domain"/>
    <property type="match status" value="1"/>
</dbReference>
<keyword evidence="3 6" id="KW-0326">Glycosidase</keyword>
<keyword evidence="4" id="KW-0732">Signal</keyword>
<dbReference type="EC" id="3.2.1.52" evidence="6"/>
<evidence type="ECO:0000256" key="3">
    <source>
        <dbReference type="ARBA" id="ARBA00023295"/>
    </source>
</evidence>
<dbReference type="GO" id="GO:0009254">
    <property type="term" value="P:peptidoglycan turnover"/>
    <property type="evidence" value="ECO:0007669"/>
    <property type="project" value="TreeGrafter"/>
</dbReference>
<feature type="chain" id="PRO_5038729174" evidence="4">
    <location>
        <begin position="29"/>
        <end position="411"/>
    </location>
</feature>
<comment type="caution">
    <text evidence="6">The sequence shown here is derived from an EMBL/GenBank/DDBJ whole genome shotgun (WGS) entry which is preliminary data.</text>
</comment>
<dbReference type="PROSITE" id="PS00775">
    <property type="entry name" value="GLYCOSYL_HYDROL_F3"/>
    <property type="match status" value="1"/>
</dbReference>
<evidence type="ECO:0000313" key="6">
    <source>
        <dbReference type="EMBL" id="PKD32358.1"/>
    </source>
</evidence>
<dbReference type="RefSeq" id="WP_242958531.1">
    <property type="nucleotide sequence ID" value="NZ_CABMMZ010000026.1"/>
</dbReference>
<dbReference type="Pfam" id="PF00933">
    <property type="entry name" value="Glyco_hydro_3"/>
    <property type="match status" value="1"/>
</dbReference>